<sequence length="78" mass="8839">MGWDGIEWNGMEWRNSMHFSPNAGTFLFLHVWDETRLGLMSSSNTSNGHCTPCEISSCAPCINLMICDNLECSPVWIR</sequence>
<protein>
    <submittedName>
        <fullName evidence="1">Uncharacterized protein</fullName>
    </submittedName>
</protein>
<evidence type="ECO:0000313" key="1">
    <source>
        <dbReference type="EMBL" id="KAA8571072.1"/>
    </source>
</evidence>
<dbReference type="EMBL" id="VICG01000006">
    <property type="protein sequence ID" value="KAA8571072.1"/>
    <property type="molecule type" value="Genomic_DNA"/>
</dbReference>
<keyword evidence="2" id="KW-1185">Reference proteome</keyword>
<evidence type="ECO:0000313" key="2">
    <source>
        <dbReference type="Proteomes" id="UP000322873"/>
    </source>
</evidence>
<proteinExistence type="predicted"/>
<dbReference type="Proteomes" id="UP000322873">
    <property type="component" value="Unassembled WGS sequence"/>
</dbReference>
<name>A0A5M9JTF0_MONFR</name>
<organism evidence="1 2">
    <name type="scientific">Monilinia fructicola</name>
    <name type="common">Brown rot fungus</name>
    <name type="synonym">Ciboria fructicola</name>
    <dbReference type="NCBI Taxonomy" id="38448"/>
    <lineage>
        <taxon>Eukaryota</taxon>
        <taxon>Fungi</taxon>
        <taxon>Dikarya</taxon>
        <taxon>Ascomycota</taxon>
        <taxon>Pezizomycotina</taxon>
        <taxon>Leotiomycetes</taxon>
        <taxon>Helotiales</taxon>
        <taxon>Sclerotiniaceae</taxon>
        <taxon>Monilinia</taxon>
    </lineage>
</organism>
<reference evidence="1 2" key="1">
    <citation type="submission" date="2019-06" db="EMBL/GenBank/DDBJ databases">
        <title>Genome Sequence of the Brown Rot Fungal Pathogen Monilinia fructicola.</title>
        <authorList>
            <person name="De Miccolis Angelini R.M."/>
            <person name="Landi L."/>
            <person name="Abate D."/>
            <person name="Pollastro S."/>
            <person name="Romanazzi G."/>
            <person name="Faretra F."/>
        </authorList>
    </citation>
    <scope>NUCLEOTIDE SEQUENCE [LARGE SCALE GENOMIC DNA]</scope>
    <source>
        <strain evidence="1 2">Mfrc123</strain>
    </source>
</reference>
<comment type="caution">
    <text evidence="1">The sequence shown here is derived from an EMBL/GenBank/DDBJ whole genome shotgun (WGS) entry which is preliminary data.</text>
</comment>
<dbReference type="AlphaFoldDB" id="A0A5M9JTF0"/>
<accession>A0A5M9JTF0</accession>
<gene>
    <name evidence="1" type="ORF">EYC84_000427</name>
</gene>